<gene>
    <name evidence="1" type="ORF">METZ01_LOCUS101215</name>
</gene>
<reference evidence="1" key="1">
    <citation type="submission" date="2018-05" db="EMBL/GenBank/DDBJ databases">
        <authorList>
            <person name="Lanie J.A."/>
            <person name="Ng W.-L."/>
            <person name="Kazmierczak K.M."/>
            <person name="Andrzejewski T.M."/>
            <person name="Davidsen T.M."/>
            <person name="Wayne K.J."/>
            <person name="Tettelin H."/>
            <person name="Glass J.I."/>
            <person name="Rusch D."/>
            <person name="Podicherti R."/>
            <person name="Tsui H.-C.T."/>
            <person name="Winkler M.E."/>
        </authorList>
    </citation>
    <scope>NUCLEOTIDE SEQUENCE</scope>
</reference>
<sequence length="167" mass="18939">MAIQNQPENLNQLNVISFQTNFLRMPMVDYFCQRVSIPGITSSSIVQTTPFADVPIEGDHLVFEDLSLDFIVDEDLKNYIEIFDWLKAIGFPDNFGQYNSQEEELKSDVNIVIQTNKSNPNYVVNFKDIFPVALGAINFDTNATSLEPIVVNAIFRYTGAFTIEKIT</sequence>
<proteinExistence type="predicted"/>
<dbReference type="EMBL" id="UINC01010913">
    <property type="protein sequence ID" value="SVA48361.1"/>
    <property type="molecule type" value="Genomic_DNA"/>
</dbReference>
<organism evidence="1">
    <name type="scientific">marine metagenome</name>
    <dbReference type="NCBI Taxonomy" id="408172"/>
    <lineage>
        <taxon>unclassified sequences</taxon>
        <taxon>metagenomes</taxon>
        <taxon>ecological metagenomes</taxon>
    </lineage>
</organism>
<evidence type="ECO:0008006" key="2">
    <source>
        <dbReference type="Google" id="ProtNLM"/>
    </source>
</evidence>
<name>A0A381W7W1_9ZZZZ</name>
<dbReference type="AlphaFoldDB" id="A0A381W7W1"/>
<evidence type="ECO:0000313" key="1">
    <source>
        <dbReference type="EMBL" id="SVA48361.1"/>
    </source>
</evidence>
<protein>
    <recommendedName>
        <fullName evidence="2">Tail completion and sheath stabilizer protein</fullName>
    </recommendedName>
</protein>
<accession>A0A381W7W1</accession>